<evidence type="ECO:0000256" key="5">
    <source>
        <dbReference type="ARBA" id="ARBA00023163"/>
    </source>
</evidence>
<keyword evidence="4" id="KW-0805">Transcription regulation</keyword>
<reference evidence="9 10" key="1">
    <citation type="journal article" date="2019" name="Nat. Ecol. Evol.">
        <title>Megaphylogeny resolves global patterns of mushroom evolution.</title>
        <authorList>
            <person name="Varga T."/>
            <person name="Krizsan K."/>
            <person name="Foldi C."/>
            <person name="Dima B."/>
            <person name="Sanchez-Garcia M."/>
            <person name="Sanchez-Ramirez S."/>
            <person name="Szollosi G.J."/>
            <person name="Szarkandi J.G."/>
            <person name="Papp V."/>
            <person name="Albert L."/>
            <person name="Andreopoulos W."/>
            <person name="Angelini C."/>
            <person name="Antonin V."/>
            <person name="Barry K.W."/>
            <person name="Bougher N.L."/>
            <person name="Buchanan P."/>
            <person name="Buyck B."/>
            <person name="Bense V."/>
            <person name="Catcheside P."/>
            <person name="Chovatia M."/>
            <person name="Cooper J."/>
            <person name="Damon W."/>
            <person name="Desjardin D."/>
            <person name="Finy P."/>
            <person name="Geml J."/>
            <person name="Haridas S."/>
            <person name="Hughes K."/>
            <person name="Justo A."/>
            <person name="Karasinski D."/>
            <person name="Kautmanova I."/>
            <person name="Kiss B."/>
            <person name="Kocsube S."/>
            <person name="Kotiranta H."/>
            <person name="LaButti K.M."/>
            <person name="Lechner B.E."/>
            <person name="Liimatainen K."/>
            <person name="Lipzen A."/>
            <person name="Lukacs Z."/>
            <person name="Mihaltcheva S."/>
            <person name="Morgado L.N."/>
            <person name="Niskanen T."/>
            <person name="Noordeloos M.E."/>
            <person name="Ohm R.A."/>
            <person name="Ortiz-Santana B."/>
            <person name="Ovrebo C."/>
            <person name="Racz N."/>
            <person name="Riley R."/>
            <person name="Savchenko A."/>
            <person name="Shiryaev A."/>
            <person name="Soop K."/>
            <person name="Spirin V."/>
            <person name="Szebenyi C."/>
            <person name="Tomsovsky M."/>
            <person name="Tulloss R.E."/>
            <person name="Uehling J."/>
            <person name="Grigoriev I.V."/>
            <person name="Vagvolgyi C."/>
            <person name="Papp T."/>
            <person name="Martin F.M."/>
            <person name="Miettinen O."/>
            <person name="Hibbett D.S."/>
            <person name="Nagy L.G."/>
        </authorList>
    </citation>
    <scope>NUCLEOTIDE SEQUENCE [LARGE SCALE GENOMIC DNA]</scope>
    <source>
        <strain evidence="9 10">CBS 309.79</strain>
    </source>
</reference>
<dbReference type="GO" id="GO:0046982">
    <property type="term" value="F:protein heterodimerization activity"/>
    <property type="evidence" value="ECO:0007669"/>
    <property type="project" value="InterPro"/>
</dbReference>
<evidence type="ECO:0000256" key="3">
    <source>
        <dbReference type="ARBA" id="ARBA00017307"/>
    </source>
</evidence>
<dbReference type="GO" id="GO:0005669">
    <property type="term" value="C:transcription factor TFIID complex"/>
    <property type="evidence" value="ECO:0007669"/>
    <property type="project" value="InterPro"/>
</dbReference>
<comment type="subcellular location">
    <subcellularLocation>
        <location evidence="1">Nucleus</location>
    </subcellularLocation>
</comment>
<dbReference type="AlphaFoldDB" id="A0A5C3QXZ8"/>
<evidence type="ECO:0000259" key="8">
    <source>
        <dbReference type="Pfam" id="PF10406"/>
    </source>
</evidence>
<comment type="similarity">
    <text evidence="2">Belongs to the TAF8 family.</text>
</comment>
<dbReference type="InterPro" id="IPR009072">
    <property type="entry name" value="Histone-fold"/>
</dbReference>
<evidence type="ECO:0000313" key="9">
    <source>
        <dbReference type="EMBL" id="TFL05650.1"/>
    </source>
</evidence>
<dbReference type="InterPro" id="IPR037818">
    <property type="entry name" value="TAF8"/>
</dbReference>
<dbReference type="Gene3D" id="1.10.20.10">
    <property type="entry name" value="Histone, subunit A"/>
    <property type="match status" value="1"/>
</dbReference>
<dbReference type="STRING" id="1884261.A0A5C3QXZ8"/>
<protein>
    <recommendedName>
        <fullName evidence="3">Transcription initiation factor TFIID subunit 8</fullName>
    </recommendedName>
</protein>
<feature type="domain" description="Transcription factor TFIID subunit 8 C-terminal" evidence="8">
    <location>
        <begin position="287"/>
        <end position="333"/>
    </location>
</feature>
<evidence type="ECO:0000256" key="4">
    <source>
        <dbReference type="ARBA" id="ARBA00023015"/>
    </source>
</evidence>
<dbReference type="PANTHER" id="PTHR46469">
    <property type="entry name" value="TRANSCRIPTION INITIATION FACTOR TFIID SUBUNIT 8"/>
    <property type="match status" value="1"/>
</dbReference>
<feature type="region of interest" description="Disordered" evidence="7">
    <location>
        <begin position="387"/>
        <end position="425"/>
    </location>
</feature>
<dbReference type="CDD" id="cd00076">
    <property type="entry name" value="HFD_SF"/>
    <property type="match status" value="1"/>
</dbReference>
<organism evidence="9 10">
    <name type="scientific">Pterulicium gracile</name>
    <dbReference type="NCBI Taxonomy" id="1884261"/>
    <lineage>
        <taxon>Eukaryota</taxon>
        <taxon>Fungi</taxon>
        <taxon>Dikarya</taxon>
        <taxon>Basidiomycota</taxon>
        <taxon>Agaricomycotina</taxon>
        <taxon>Agaricomycetes</taxon>
        <taxon>Agaricomycetidae</taxon>
        <taxon>Agaricales</taxon>
        <taxon>Pleurotineae</taxon>
        <taxon>Pterulaceae</taxon>
        <taxon>Pterulicium</taxon>
    </lineage>
</organism>
<feature type="region of interest" description="Disordered" evidence="7">
    <location>
        <begin position="240"/>
        <end position="268"/>
    </location>
</feature>
<dbReference type="OrthoDB" id="2193813at2759"/>
<evidence type="ECO:0000256" key="2">
    <source>
        <dbReference type="ARBA" id="ARBA00008767"/>
    </source>
</evidence>
<feature type="compositionally biased region" description="Basic residues" evidence="7">
    <location>
        <begin position="240"/>
        <end position="249"/>
    </location>
</feature>
<feature type="region of interest" description="Disordered" evidence="7">
    <location>
        <begin position="1"/>
        <end position="37"/>
    </location>
</feature>
<evidence type="ECO:0000256" key="1">
    <source>
        <dbReference type="ARBA" id="ARBA00004123"/>
    </source>
</evidence>
<keyword evidence="10" id="KW-1185">Reference proteome</keyword>
<sequence>MSLQFNHYTPPAPSPSPSFSSTSPPPVGASSNYYTQAPNQTQTHGLQQLDGAVSNAALANLSSLSSLVSANGGTPFNLAAISNLNLSATTLASLGLSALIPGGGVTSPGGGGGYGTSPGGYGMHHAQSLASSLGLGGLGLHPMYSAKPPKGVPCVNGEIASRVVRRAVGRGLQDAGFVGVEGEEVIRRVEEEVVHLLERLFGDAHEYANLANRNQPVAKDVLEACNDAGLTPAELRRTVARSSRKRKRNPMFETRLEPCRDSPPPPALLPSDDEGAIPPIPATLRALPSFYPSLPPKHTYLQTPIIPTKKAALPSLEKKLNTAGLVQDSLRNLLIGTEETTNQEDAELLGHIVNWESAAHPRKRWKVGNVGGGRGRGGLGAGMIDSGGSGSGIGGSGLEELDLGKSSRRGGTGPMPFPLEINGRT</sequence>
<accession>A0A5C3QXZ8</accession>
<gene>
    <name evidence="9" type="ORF">BDV98DRAFT_589254</name>
</gene>
<keyword evidence="6" id="KW-0539">Nucleus</keyword>
<name>A0A5C3QXZ8_9AGAR</name>
<feature type="compositionally biased region" description="Gly residues" evidence="7">
    <location>
        <begin position="387"/>
        <end position="397"/>
    </location>
</feature>
<evidence type="ECO:0000313" key="10">
    <source>
        <dbReference type="Proteomes" id="UP000305067"/>
    </source>
</evidence>
<dbReference type="Pfam" id="PF10406">
    <property type="entry name" value="TAF8_C"/>
    <property type="match status" value="1"/>
</dbReference>
<keyword evidence="5" id="KW-0804">Transcription</keyword>
<evidence type="ECO:0000256" key="6">
    <source>
        <dbReference type="ARBA" id="ARBA00023242"/>
    </source>
</evidence>
<dbReference type="Proteomes" id="UP000305067">
    <property type="component" value="Unassembled WGS sequence"/>
</dbReference>
<dbReference type="EMBL" id="ML178816">
    <property type="protein sequence ID" value="TFL05650.1"/>
    <property type="molecule type" value="Genomic_DNA"/>
</dbReference>
<dbReference type="InterPro" id="IPR019473">
    <property type="entry name" value="TFIID_su8_C"/>
</dbReference>
<dbReference type="PANTHER" id="PTHR46469:SF1">
    <property type="entry name" value="TRANSCRIPTION INITIATION FACTOR TFIID SUBUNIT 8"/>
    <property type="match status" value="1"/>
</dbReference>
<dbReference type="GO" id="GO:0006367">
    <property type="term" value="P:transcription initiation at RNA polymerase II promoter"/>
    <property type="evidence" value="ECO:0007669"/>
    <property type="project" value="TreeGrafter"/>
</dbReference>
<proteinExistence type="inferred from homology"/>
<evidence type="ECO:0000256" key="7">
    <source>
        <dbReference type="SAM" id="MobiDB-lite"/>
    </source>
</evidence>